<gene>
    <name evidence="2" type="ORF">Q4I31_008219</name>
</gene>
<feature type="region of interest" description="Disordered" evidence="1">
    <location>
        <begin position="45"/>
        <end position="67"/>
    </location>
</feature>
<comment type="caution">
    <text evidence="2">The sequence shown here is derived from an EMBL/GenBank/DDBJ whole genome shotgun (WGS) entry which is preliminary data.</text>
</comment>
<name>A0AAW2ZUT7_9TRYP</name>
<evidence type="ECO:0000313" key="2">
    <source>
        <dbReference type="EMBL" id="KAL0492524.1"/>
    </source>
</evidence>
<evidence type="ECO:0000313" key="3">
    <source>
        <dbReference type="Proteomes" id="UP001500131"/>
    </source>
</evidence>
<evidence type="ECO:0000256" key="1">
    <source>
        <dbReference type="SAM" id="MobiDB-lite"/>
    </source>
</evidence>
<dbReference type="AlphaFoldDB" id="A0AAW2ZUT7"/>
<keyword evidence="3" id="KW-1185">Reference proteome</keyword>
<accession>A0AAW2ZUT7</accession>
<organism evidence="2 3">
    <name type="scientific">Leishmania lindenbergi</name>
    <dbReference type="NCBI Taxonomy" id="651832"/>
    <lineage>
        <taxon>Eukaryota</taxon>
        <taxon>Discoba</taxon>
        <taxon>Euglenozoa</taxon>
        <taxon>Kinetoplastea</taxon>
        <taxon>Metakinetoplastina</taxon>
        <taxon>Trypanosomatida</taxon>
        <taxon>Trypanosomatidae</taxon>
        <taxon>Leishmaniinae</taxon>
        <taxon>Leishmania</taxon>
    </lineage>
</organism>
<reference evidence="2 3" key="1">
    <citation type="submission" date="2024-02" db="EMBL/GenBank/DDBJ databases">
        <title>FIRST GENOME SEQUENCES OF Leishmania (Viannia) shawi, Leishmania (Viannia) lindenbergi AND Leishmania (Viannia) utingensis.</title>
        <authorList>
            <person name="Resadore F."/>
            <person name="Custodio M.G.F."/>
            <person name="Boite M.C."/>
            <person name="Cupolillo E."/>
            <person name="Ferreira G.E.M."/>
        </authorList>
    </citation>
    <scope>NUCLEOTIDE SEQUENCE [LARGE SCALE GENOMIC DNA]</scope>
    <source>
        <strain evidence="2 3">MHOM/BR/1966/M15733</strain>
    </source>
</reference>
<dbReference type="EMBL" id="JBAMZK010000037">
    <property type="protein sequence ID" value="KAL0492524.1"/>
    <property type="molecule type" value="Genomic_DNA"/>
</dbReference>
<proteinExistence type="predicted"/>
<protein>
    <submittedName>
        <fullName evidence="2">Uncharacterized protein</fullName>
    </submittedName>
</protein>
<sequence>MLLARPPSQQDPESLPARIKACGARQVCVAPIAQHRYGVEATEKGKENPLVRAPDTTAGRLALDEEA</sequence>
<dbReference type="Proteomes" id="UP001500131">
    <property type="component" value="Unassembled WGS sequence"/>
</dbReference>